<dbReference type="Gene3D" id="3.40.1620.10">
    <property type="entry name" value="YefM-like domain"/>
    <property type="match status" value="1"/>
</dbReference>
<accession>A0A2H0RD11</accession>
<name>A0A2H0RD11_UNCKA</name>
<dbReference type="InterPro" id="IPR036165">
    <property type="entry name" value="YefM-like_sf"/>
</dbReference>
<sequence length="104" mass="12344">MLDKLYNKYYNISIMKTVNIRKIQHNFSRYVDIAKLEPLIITRYGKKEVIMLSAENYSAVKKIPKTKNIMESKFIGMYKNKKSWAKKSTKEIANSLRKKAWYGE</sequence>
<comment type="function">
    <text evidence="2">Antitoxin component of a type II toxin-antitoxin (TA) system.</text>
</comment>
<dbReference type="Pfam" id="PF02604">
    <property type="entry name" value="PhdYeFM_antitox"/>
    <property type="match status" value="1"/>
</dbReference>
<evidence type="ECO:0000313" key="3">
    <source>
        <dbReference type="EMBL" id="PIR43934.1"/>
    </source>
</evidence>
<evidence type="ECO:0000313" key="4">
    <source>
        <dbReference type="Proteomes" id="UP000230214"/>
    </source>
</evidence>
<evidence type="ECO:0000256" key="2">
    <source>
        <dbReference type="RuleBase" id="RU362080"/>
    </source>
</evidence>
<gene>
    <name evidence="3" type="ORF">COV24_00010</name>
</gene>
<dbReference type="EMBL" id="PCXU01000001">
    <property type="protein sequence ID" value="PIR43934.1"/>
    <property type="molecule type" value="Genomic_DNA"/>
</dbReference>
<dbReference type="SUPFAM" id="SSF143120">
    <property type="entry name" value="YefM-like"/>
    <property type="match status" value="1"/>
</dbReference>
<proteinExistence type="inferred from homology"/>
<protein>
    <recommendedName>
        <fullName evidence="2">Antitoxin</fullName>
    </recommendedName>
</protein>
<dbReference type="Proteomes" id="UP000230214">
    <property type="component" value="Unassembled WGS sequence"/>
</dbReference>
<organism evidence="3 4">
    <name type="scientific">candidate division WWE3 bacterium CG10_big_fil_rev_8_21_14_0_10_32_10</name>
    <dbReference type="NCBI Taxonomy" id="1975090"/>
    <lineage>
        <taxon>Bacteria</taxon>
        <taxon>Katanobacteria</taxon>
    </lineage>
</organism>
<dbReference type="AlphaFoldDB" id="A0A2H0RD11"/>
<dbReference type="InterPro" id="IPR006442">
    <property type="entry name" value="Antitoxin_Phd/YefM"/>
</dbReference>
<comment type="similarity">
    <text evidence="1 2">Belongs to the phD/YefM antitoxin family.</text>
</comment>
<reference evidence="3 4" key="1">
    <citation type="submission" date="2017-09" db="EMBL/GenBank/DDBJ databases">
        <title>Depth-based differentiation of microbial function through sediment-hosted aquifers and enrichment of novel symbionts in the deep terrestrial subsurface.</title>
        <authorList>
            <person name="Probst A.J."/>
            <person name="Ladd B."/>
            <person name="Jarett J.K."/>
            <person name="Geller-Mcgrath D.E."/>
            <person name="Sieber C.M."/>
            <person name="Emerson J.B."/>
            <person name="Anantharaman K."/>
            <person name="Thomas B.C."/>
            <person name="Malmstrom R."/>
            <person name="Stieglmeier M."/>
            <person name="Klingl A."/>
            <person name="Woyke T."/>
            <person name="Ryan C.M."/>
            <person name="Banfield J.F."/>
        </authorList>
    </citation>
    <scope>NUCLEOTIDE SEQUENCE [LARGE SCALE GENOMIC DNA]</scope>
    <source>
        <strain evidence="3">CG10_big_fil_rev_8_21_14_0_10_32_10</strain>
    </source>
</reference>
<evidence type="ECO:0000256" key="1">
    <source>
        <dbReference type="ARBA" id="ARBA00009981"/>
    </source>
</evidence>
<comment type="caution">
    <text evidence="3">The sequence shown here is derived from an EMBL/GenBank/DDBJ whole genome shotgun (WGS) entry which is preliminary data.</text>
</comment>